<reference evidence="1" key="1">
    <citation type="journal article" date="2013" name="J. Plant Res.">
        <title>Effect of fungi and light on seed germination of three Opuntia species from semiarid lands of central Mexico.</title>
        <authorList>
            <person name="Delgado-Sanchez P."/>
            <person name="Jimenez-Bremont J.F."/>
            <person name="Guerrero-Gonzalez Mde L."/>
            <person name="Flores J."/>
        </authorList>
    </citation>
    <scope>NUCLEOTIDE SEQUENCE</scope>
    <source>
        <tissue evidence="1">Cladode</tissue>
    </source>
</reference>
<accession>A0A7C8ZSF0</accession>
<dbReference type="AlphaFoldDB" id="A0A7C8ZSF0"/>
<name>A0A7C8ZSF0_OPUST</name>
<sequence>MELDVVEHLHFTLRVLSPAEEKYQLKSLDTEMRLLRQQMPCRAQMMLLLVLTITIDTGNWLNPWRLRNCMVLLVSSLERSVRGALCRSWHLAQQEDLFSCQGCFFKAQITC</sequence>
<organism evidence="1">
    <name type="scientific">Opuntia streptacantha</name>
    <name type="common">Prickly pear cactus</name>
    <name type="synonym">Opuntia cardona</name>
    <dbReference type="NCBI Taxonomy" id="393608"/>
    <lineage>
        <taxon>Eukaryota</taxon>
        <taxon>Viridiplantae</taxon>
        <taxon>Streptophyta</taxon>
        <taxon>Embryophyta</taxon>
        <taxon>Tracheophyta</taxon>
        <taxon>Spermatophyta</taxon>
        <taxon>Magnoliopsida</taxon>
        <taxon>eudicotyledons</taxon>
        <taxon>Gunneridae</taxon>
        <taxon>Pentapetalae</taxon>
        <taxon>Caryophyllales</taxon>
        <taxon>Cactineae</taxon>
        <taxon>Cactaceae</taxon>
        <taxon>Opuntioideae</taxon>
        <taxon>Opuntia</taxon>
    </lineage>
</organism>
<evidence type="ECO:0000313" key="1">
    <source>
        <dbReference type="EMBL" id="MBA4650558.1"/>
    </source>
</evidence>
<proteinExistence type="predicted"/>
<protein>
    <submittedName>
        <fullName evidence="1">Uncharacterized protein</fullName>
    </submittedName>
</protein>
<dbReference type="EMBL" id="GISG01165657">
    <property type="protein sequence ID" value="MBA4650558.1"/>
    <property type="molecule type" value="Transcribed_RNA"/>
</dbReference>
<reference evidence="1" key="2">
    <citation type="submission" date="2020-07" db="EMBL/GenBank/DDBJ databases">
        <authorList>
            <person name="Vera ALvarez R."/>
            <person name="Arias-Moreno D.M."/>
            <person name="Jimenez-Jacinto V."/>
            <person name="Jimenez-Bremont J.F."/>
            <person name="Swaminathan K."/>
            <person name="Moose S.P."/>
            <person name="Guerrero-Gonzalez M.L."/>
            <person name="Marino-Ramirez L."/>
            <person name="Landsman D."/>
            <person name="Rodriguez-Kessler M."/>
            <person name="Delgado-Sanchez P."/>
        </authorList>
    </citation>
    <scope>NUCLEOTIDE SEQUENCE</scope>
    <source>
        <tissue evidence="1">Cladode</tissue>
    </source>
</reference>